<keyword evidence="7" id="KW-1185">Reference proteome</keyword>
<keyword evidence="4" id="KW-1133">Transmembrane helix</keyword>
<evidence type="ECO:0000313" key="8">
    <source>
        <dbReference type="WBParaSite" id="ACOC_0001329501-mRNA-1"/>
    </source>
</evidence>
<comment type="subcellular location">
    <subcellularLocation>
        <location evidence="1">Membrane</location>
    </subcellularLocation>
</comment>
<organism evidence="8">
    <name type="scientific">Angiostrongylus costaricensis</name>
    <name type="common">Nematode worm</name>
    <dbReference type="NCBI Taxonomy" id="334426"/>
    <lineage>
        <taxon>Eukaryota</taxon>
        <taxon>Metazoa</taxon>
        <taxon>Ecdysozoa</taxon>
        <taxon>Nematoda</taxon>
        <taxon>Chromadorea</taxon>
        <taxon>Rhabditida</taxon>
        <taxon>Rhabditina</taxon>
        <taxon>Rhabditomorpha</taxon>
        <taxon>Strongyloidea</taxon>
        <taxon>Metastrongylidae</taxon>
        <taxon>Angiostrongylus</taxon>
    </lineage>
</organism>
<protein>
    <submittedName>
        <fullName evidence="8">Cation_ATPase_C domain-containing protein</fullName>
    </submittedName>
</protein>
<dbReference type="GO" id="GO:0016887">
    <property type="term" value="F:ATP hydrolysis activity"/>
    <property type="evidence" value="ECO:0007669"/>
    <property type="project" value="InterPro"/>
</dbReference>
<dbReference type="AlphaFoldDB" id="A0A0R3Q2J7"/>
<dbReference type="WBParaSite" id="ACOC_0001329501-mRNA-1">
    <property type="protein sequence ID" value="ACOC_0001329501-mRNA-1"/>
    <property type="gene ID" value="ACOC_0001329501"/>
</dbReference>
<dbReference type="Pfam" id="PF13246">
    <property type="entry name" value="Cation_ATPase"/>
    <property type="match status" value="1"/>
</dbReference>
<reference evidence="6 7" key="2">
    <citation type="submission" date="2018-11" db="EMBL/GenBank/DDBJ databases">
        <authorList>
            <consortium name="Pathogen Informatics"/>
        </authorList>
    </citation>
    <scope>NUCLEOTIDE SEQUENCE [LARGE SCALE GENOMIC DNA]</scope>
    <source>
        <strain evidence="6 7">Costa Rica</strain>
    </source>
</reference>
<evidence type="ECO:0000256" key="1">
    <source>
        <dbReference type="ARBA" id="ARBA00004370"/>
    </source>
</evidence>
<name>A0A0R3Q2J7_ANGCS</name>
<evidence type="ECO:0000256" key="5">
    <source>
        <dbReference type="ARBA" id="ARBA00023136"/>
    </source>
</evidence>
<dbReference type="Gene3D" id="3.40.1110.10">
    <property type="entry name" value="Calcium-transporting ATPase, cytoplasmic domain N"/>
    <property type="match status" value="1"/>
</dbReference>
<accession>A0A0R3Q2J7</accession>
<dbReference type="PANTHER" id="PTHR24093">
    <property type="entry name" value="CATION TRANSPORTING ATPASE"/>
    <property type="match status" value="1"/>
</dbReference>
<keyword evidence="3" id="KW-0460">Magnesium</keyword>
<dbReference type="Proteomes" id="UP000267027">
    <property type="component" value="Unassembled WGS sequence"/>
</dbReference>
<dbReference type="InterPro" id="IPR036412">
    <property type="entry name" value="HAD-like_sf"/>
</dbReference>
<dbReference type="InterPro" id="IPR023299">
    <property type="entry name" value="ATPase_P-typ_cyto_dom_N"/>
</dbReference>
<dbReference type="Gene3D" id="3.40.50.1000">
    <property type="entry name" value="HAD superfamily/HAD-like"/>
    <property type="match status" value="1"/>
</dbReference>
<evidence type="ECO:0000256" key="3">
    <source>
        <dbReference type="ARBA" id="ARBA00022842"/>
    </source>
</evidence>
<dbReference type="GO" id="GO:0051480">
    <property type="term" value="P:regulation of cytosolic calcium ion concentration"/>
    <property type="evidence" value="ECO:0007669"/>
    <property type="project" value="TreeGrafter"/>
</dbReference>
<proteinExistence type="predicted"/>
<dbReference type="GO" id="GO:0005886">
    <property type="term" value="C:plasma membrane"/>
    <property type="evidence" value="ECO:0007669"/>
    <property type="project" value="TreeGrafter"/>
</dbReference>
<keyword evidence="2" id="KW-0812">Transmembrane</keyword>
<dbReference type="EMBL" id="UYYA01005775">
    <property type="protein sequence ID" value="VDM64881.1"/>
    <property type="molecule type" value="Genomic_DNA"/>
</dbReference>
<gene>
    <name evidence="6" type="ORF">ACOC_LOCUS13296</name>
</gene>
<sequence length="250" mass="27944">MMTVIDLIENGNSVGYRVYCKGASEIILARCTYLIGSDGKPHVFDADRLKEITTTVVSQMANNGLRTICVAYKDYIRRNARDADRTETAFNNDTDINWDDEQEISKSFVGIAICGIQEQSYAREEITKAIAMSCKILEPGEDFLALEGKEFNERIRDADGKVSQTKLDQIWPRLRVLARAQPADKYTLVKGIIDSKNTYQREIVAVTGDGTNDGPALKKADVGFAMVVKLACSTGFRTFYNREKGFIIIL</sequence>
<dbReference type="SUPFAM" id="SSF56784">
    <property type="entry name" value="HAD-like"/>
    <property type="match status" value="1"/>
</dbReference>
<evidence type="ECO:0000313" key="7">
    <source>
        <dbReference type="Proteomes" id="UP000267027"/>
    </source>
</evidence>
<dbReference type="SUPFAM" id="SSF81660">
    <property type="entry name" value="Metal cation-transporting ATPase, ATP-binding domain N"/>
    <property type="match status" value="1"/>
</dbReference>
<dbReference type="GO" id="GO:0005524">
    <property type="term" value="F:ATP binding"/>
    <property type="evidence" value="ECO:0007669"/>
    <property type="project" value="InterPro"/>
</dbReference>
<reference evidence="8" key="1">
    <citation type="submission" date="2017-02" db="UniProtKB">
        <authorList>
            <consortium name="WormBaseParasite"/>
        </authorList>
    </citation>
    <scope>IDENTIFICATION</scope>
</reference>
<dbReference type="STRING" id="334426.A0A0R3Q2J7"/>
<dbReference type="GO" id="GO:0005388">
    <property type="term" value="F:P-type calcium transporter activity"/>
    <property type="evidence" value="ECO:0007669"/>
    <property type="project" value="TreeGrafter"/>
</dbReference>
<dbReference type="PANTHER" id="PTHR24093:SF253">
    <property type="entry name" value="PLASMA MEMBRANE CALCIUM-TRANSPORTING ATPASE MCA-1"/>
    <property type="match status" value="1"/>
</dbReference>
<dbReference type="InterPro" id="IPR023214">
    <property type="entry name" value="HAD_sf"/>
</dbReference>
<evidence type="ECO:0000256" key="2">
    <source>
        <dbReference type="ARBA" id="ARBA00022692"/>
    </source>
</evidence>
<dbReference type="InterPro" id="IPR001757">
    <property type="entry name" value="P_typ_ATPase"/>
</dbReference>
<evidence type="ECO:0000313" key="6">
    <source>
        <dbReference type="EMBL" id="VDM64881.1"/>
    </source>
</evidence>
<dbReference type="OrthoDB" id="116380at2759"/>
<keyword evidence="5" id="KW-0472">Membrane</keyword>
<dbReference type="PRINTS" id="PR00120">
    <property type="entry name" value="HATPASE"/>
</dbReference>
<evidence type="ECO:0000256" key="4">
    <source>
        <dbReference type="ARBA" id="ARBA00022989"/>
    </source>
</evidence>